<evidence type="ECO:0000313" key="4">
    <source>
        <dbReference type="EMBL" id="KYP74729.1"/>
    </source>
</evidence>
<keyword evidence="1" id="KW-0175">Coiled coil</keyword>
<evidence type="ECO:0000256" key="2">
    <source>
        <dbReference type="SAM" id="MobiDB-lite"/>
    </source>
</evidence>
<feature type="compositionally biased region" description="Polar residues" evidence="2">
    <location>
        <begin position="591"/>
        <end position="603"/>
    </location>
</feature>
<feature type="compositionally biased region" description="Basic and acidic residues" evidence="2">
    <location>
        <begin position="551"/>
        <end position="573"/>
    </location>
</feature>
<dbReference type="SUPFAM" id="SSF46565">
    <property type="entry name" value="Chaperone J-domain"/>
    <property type="match status" value="1"/>
</dbReference>
<proteinExistence type="predicted"/>
<feature type="compositionally biased region" description="Acidic residues" evidence="2">
    <location>
        <begin position="69"/>
        <end position="78"/>
    </location>
</feature>
<dbReference type="InterPro" id="IPR022226">
    <property type="entry name" value="DUF3752"/>
</dbReference>
<gene>
    <name evidence="4" type="ORF">KK1_007420</name>
</gene>
<evidence type="ECO:0000256" key="1">
    <source>
        <dbReference type="SAM" id="Coils"/>
    </source>
</evidence>
<dbReference type="PROSITE" id="PS50076">
    <property type="entry name" value="DNAJ_2"/>
    <property type="match status" value="1"/>
</dbReference>
<dbReference type="InterPro" id="IPR001623">
    <property type="entry name" value="DnaJ_domain"/>
</dbReference>
<feature type="region of interest" description="Disordered" evidence="2">
    <location>
        <begin position="524"/>
        <end position="603"/>
    </location>
</feature>
<evidence type="ECO:0000259" key="3">
    <source>
        <dbReference type="PROSITE" id="PS50076"/>
    </source>
</evidence>
<dbReference type="InterPro" id="IPR036869">
    <property type="entry name" value="J_dom_sf"/>
</dbReference>
<protein>
    <submittedName>
        <fullName evidence="4">Uncharacterized protein KIAA1704 family</fullName>
    </submittedName>
</protein>
<dbReference type="Gramene" id="C.cajan_07218.t">
    <property type="protein sequence ID" value="C.cajan_07218.t"/>
    <property type="gene ID" value="C.cajan_07218"/>
</dbReference>
<dbReference type="PANTHER" id="PTHR47422:SF1">
    <property type="entry name" value="DNAJ HEAT SHOCK N-TERMINAL DOMAIN-CONTAINING PROTEIN"/>
    <property type="match status" value="1"/>
</dbReference>
<feature type="region of interest" description="Disordered" evidence="2">
    <location>
        <begin position="1"/>
        <end position="81"/>
    </location>
</feature>
<dbReference type="Pfam" id="PF00226">
    <property type="entry name" value="DnaJ"/>
    <property type="match status" value="1"/>
</dbReference>
<dbReference type="OMA" id="NLDSENM"/>
<accession>A0A151U623</accession>
<reference evidence="4 5" key="1">
    <citation type="journal article" date="2012" name="Nat. Biotechnol.">
        <title>Draft genome sequence of pigeonpea (Cajanus cajan), an orphan legume crop of resource-poor farmers.</title>
        <authorList>
            <person name="Varshney R.K."/>
            <person name="Chen W."/>
            <person name="Li Y."/>
            <person name="Bharti A.K."/>
            <person name="Saxena R.K."/>
            <person name="Schlueter J.A."/>
            <person name="Donoghue M.T."/>
            <person name="Azam S."/>
            <person name="Fan G."/>
            <person name="Whaley A.M."/>
            <person name="Farmer A.D."/>
            <person name="Sheridan J."/>
            <person name="Iwata A."/>
            <person name="Tuteja R."/>
            <person name="Penmetsa R.V."/>
            <person name="Wu W."/>
            <person name="Upadhyaya H.D."/>
            <person name="Yang S.P."/>
            <person name="Shah T."/>
            <person name="Saxena K.B."/>
            <person name="Michael T."/>
            <person name="McCombie W.R."/>
            <person name="Yang B."/>
            <person name="Zhang G."/>
            <person name="Yang H."/>
            <person name="Wang J."/>
            <person name="Spillane C."/>
            <person name="Cook D.R."/>
            <person name="May G.D."/>
            <person name="Xu X."/>
            <person name="Jackson S.A."/>
        </authorList>
    </citation>
    <scope>NUCLEOTIDE SEQUENCE [LARGE SCALE GENOMIC DNA]</scope>
    <source>
        <strain evidence="5">cv. Asha</strain>
    </source>
</reference>
<keyword evidence="5" id="KW-1185">Reference proteome</keyword>
<dbReference type="Proteomes" id="UP000075243">
    <property type="component" value="Chromosome 2"/>
</dbReference>
<dbReference type="CDD" id="cd06257">
    <property type="entry name" value="DnaJ"/>
    <property type="match status" value="1"/>
</dbReference>
<feature type="compositionally biased region" description="Basic residues" evidence="2">
    <location>
        <begin position="1"/>
        <end position="10"/>
    </location>
</feature>
<dbReference type="PANTHER" id="PTHR47422">
    <property type="entry name" value="DNAJ HEAT SHOCK N-TERMINAL DOMAIN-CONTAINING PROTEIN"/>
    <property type="match status" value="1"/>
</dbReference>
<feature type="compositionally biased region" description="Basic residues" evidence="2">
    <location>
        <begin position="29"/>
        <end position="40"/>
    </location>
</feature>
<dbReference type="EMBL" id="CM003604">
    <property type="protein sequence ID" value="KYP74729.1"/>
    <property type="molecule type" value="Genomic_DNA"/>
</dbReference>
<sequence length="603" mass="69529">MGDRRKKRRRVLDSPTSSSSPSSDSDRPSRRRRRREKERRRRSEEKEERRRKRRDRERRKKKRHHDSDESSSSEEEDEPRVQPQAVIAEMMQEFPNVGNDLKQLLQMIDDGQAVDIKGISERSLTKHLKKLFHSLKLKENGDRVFLLPSKARPTLDVVGPLIHSYMNEQAGTSAPVADTSAVPIDIGNEQMVDDHVTAPPEDHSVGPRRRVIGPAMPSAELLAAAAKLTEAQTELKDAELDDDTELFIGPAPPAMVSEAESANEAERFEEVTRIMEVEADSPYDVLGVNHNMSNENIKKRYWKISLLVHPDKCSHPQAHQAFIKLNKAFKELQDPEKVFVYFHLKQILMNSSFHYKDPICQNHQIIYFFNIFFILLTRCVYFLKRKAMDDKIKLKQEQEEFKAELKSMREAALWRRSQGISMEGDEELLAQTEVKVEPKRDEWMTTLPPERKPGGVTMQSTKFSRGPKEGRGDTSAWTDTPLDRAQKAKMNYLEAYNEATALASNEDEKKRASADAELVDKYNKAKRSKTLVQKHQEEASSKSKKKSKQQPQKEDWVGQHPWKPWDREKDLTAGRKTVNFDSESMTKDLSSRFSSGNFQRNFL</sequence>
<evidence type="ECO:0000313" key="5">
    <source>
        <dbReference type="Proteomes" id="UP000075243"/>
    </source>
</evidence>
<dbReference type="PRINTS" id="PR00625">
    <property type="entry name" value="JDOMAIN"/>
</dbReference>
<dbReference type="STRING" id="3821.A0A151U623"/>
<dbReference type="Pfam" id="PF12572">
    <property type="entry name" value="DUF3752"/>
    <property type="match status" value="1"/>
</dbReference>
<name>A0A151U623_CAJCA</name>
<feature type="region of interest" description="Disordered" evidence="2">
    <location>
        <begin position="445"/>
        <end position="482"/>
    </location>
</feature>
<dbReference type="AlphaFoldDB" id="A0A151U623"/>
<feature type="coiled-coil region" evidence="1">
    <location>
        <begin position="384"/>
        <end position="411"/>
    </location>
</feature>
<feature type="compositionally biased region" description="Basic residues" evidence="2">
    <location>
        <begin position="49"/>
        <end position="64"/>
    </location>
</feature>
<dbReference type="Gene3D" id="1.10.287.110">
    <property type="entry name" value="DnaJ domain"/>
    <property type="match status" value="1"/>
</dbReference>
<feature type="domain" description="J" evidence="3">
    <location>
        <begin position="281"/>
        <end position="337"/>
    </location>
</feature>
<organism evidence="4 5">
    <name type="scientific">Cajanus cajan</name>
    <name type="common">Pigeon pea</name>
    <name type="synonym">Cajanus indicus</name>
    <dbReference type="NCBI Taxonomy" id="3821"/>
    <lineage>
        <taxon>Eukaryota</taxon>
        <taxon>Viridiplantae</taxon>
        <taxon>Streptophyta</taxon>
        <taxon>Embryophyta</taxon>
        <taxon>Tracheophyta</taxon>
        <taxon>Spermatophyta</taxon>
        <taxon>Magnoliopsida</taxon>
        <taxon>eudicotyledons</taxon>
        <taxon>Gunneridae</taxon>
        <taxon>Pentapetalae</taxon>
        <taxon>rosids</taxon>
        <taxon>fabids</taxon>
        <taxon>Fabales</taxon>
        <taxon>Fabaceae</taxon>
        <taxon>Papilionoideae</taxon>
        <taxon>50 kb inversion clade</taxon>
        <taxon>NPAAA clade</taxon>
        <taxon>indigoferoid/millettioid clade</taxon>
        <taxon>Phaseoleae</taxon>
        <taxon>Cajanus</taxon>
    </lineage>
</organism>
<dbReference type="SMART" id="SM00271">
    <property type="entry name" value="DnaJ"/>
    <property type="match status" value="1"/>
</dbReference>